<evidence type="ECO:0000256" key="3">
    <source>
        <dbReference type="ARBA" id="ARBA00022801"/>
    </source>
</evidence>
<evidence type="ECO:0000259" key="11">
    <source>
        <dbReference type="PROSITE" id="PS51194"/>
    </source>
</evidence>
<evidence type="ECO:0000256" key="4">
    <source>
        <dbReference type="ARBA" id="ARBA00022806"/>
    </source>
</evidence>
<evidence type="ECO:0000256" key="7">
    <source>
        <dbReference type="ARBA" id="ARBA00023204"/>
    </source>
</evidence>
<dbReference type="OrthoDB" id="9815222at2"/>
<accession>A0A2T5FXU1</accession>
<dbReference type="Pfam" id="PF19306">
    <property type="entry name" value="WHD_Lhr"/>
    <property type="match status" value="1"/>
</dbReference>
<dbReference type="SMART" id="SM00487">
    <property type="entry name" value="DEXDc"/>
    <property type="match status" value="1"/>
</dbReference>
<feature type="domain" description="Helicase ATP-binding" evidence="10">
    <location>
        <begin position="37"/>
        <end position="215"/>
    </location>
</feature>
<keyword evidence="12" id="KW-0436">Ligase</keyword>
<reference evidence="12 13" key="1">
    <citation type="submission" date="2017-09" db="EMBL/GenBank/DDBJ databases">
        <title>Sphingomonas panjinensis sp.nov., isolated from oil-contaminated soil.</title>
        <authorList>
            <person name="Wang L."/>
            <person name="Chen L."/>
        </authorList>
    </citation>
    <scope>NUCLEOTIDE SEQUENCE [LARGE SCALE GENOMIC DNA]</scope>
    <source>
        <strain evidence="12 13">FW-11</strain>
    </source>
</reference>
<comment type="caution">
    <text evidence="12">The sequence shown here is derived from an EMBL/GenBank/DDBJ whole genome shotgun (WGS) entry which is preliminary data.</text>
</comment>
<dbReference type="CDD" id="cd18796">
    <property type="entry name" value="SF2_C_LHR"/>
    <property type="match status" value="1"/>
</dbReference>
<dbReference type="PIRSF" id="PIRSF037307">
    <property type="entry name" value="Lhr-like_helic_prd"/>
    <property type="match status" value="1"/>
</dbReference>
<keyword evidence="13" id="KW-1185">Reference proteome</keyword>
<dbReference type="InterPro" id="IPR045628">
    <property type="entry name" value="Lhr_WH_dom"/>
</dbReference>
<dbReference type="InterPro" id="IPR013701">
    <property type="entry name" value="Lhr-like_DEAD/DEAH_assoc"/>
</dbReference>
<dbReference type="Pfam" id="PF00270">
    <property type="entry name" value="DEAD"/>
    <property type="match status" value="1"/>
</dbReference>
<dbReference type="Gene3D" id="3.40.50.300">
    <property type="entry name" value="P-loop containing nucleotide triphosphate hydrolases"/>
    <property type="match status" value="2"/>
</dbReference>
<dbReference type="InterPro" id="IPR052511">
    <property type="entry name" value="ATP-dep_Helicase"/>
</dbReference>
<dbReference type="InterPro" id="IPR026362">
    <property type="entry name" value="DEXH_lig_assoc"/>
</dbReference>
<evidence type="ECO:0000313" key="12">
    <source>
        <dbReference type="EMBL" id="PTQ10958.1"/>
    </source>
</evidence>
<dbReference type="SMART" id="SM00490">
    <property type="entry name" value="HELICc"/>
    <property type="match status" value="1"/>
</dbReference>
<keyword evidence="2" id="KW-0227">DNA damage</keyword>
<evidence type="ECO:0000256" key="6">
    <source>
        <dbReference type="ARBA" id="ARBA00023125"/>
    </source>
</evidence>
<dbReference type="RefSeq" id="WP_107968038.1">
    <property type="nucleotide sequence ID" value="NZ_NWBU01000009.1"/>
</dbReference>
<dbReference type="PROSITE" id="PS51192">
    <property type="entry name" value="HELICASE_ATP_BIND_1"/>
    <property type="match status" value="1"/>
</dbReference>
<evidence type="ECO:0000256" key="2">
    <source>
        <dbReference type="ARBA" id="ARBA00022763"/>
    </source>
</evidence>
<dbReference type="GO" id="GO:0003677">
    <property type="term" value="F:DNA binding"/>
    <property type="evidence" value="ECO:0007669"/>
    <property type="project" value="UniProtKB-KW"/>
</dbReference>
<dbReference type="PANTHER" id="PTHR47962:SF3">
    <property type="entry name" value="LARGE ATP-DEPENDENT HELICASE-RELATED PROTEIN"/>
    <property type="match status" value="1"/>
</dbReference>
<name>A0A2T5FXU1_9SPHN</name>
<keyword evidence="5" id="KW-0067">ATP-binding</keyword>
<keyword evidence="7" id="KW-0234">DNA repair</keyword>
<dbReference type="InterPro" id="IPR027417">
    <property type="entry name" value="P-loop_NTPase"/>
</dbReference>
<dbReference type="Proteomes" id="UP000244162">
    <property type="component" value="Unassembled WGS sequence"/>
</dbReference>
<dbReference type="AlphaFoldDB" id="A0A2T5FXU1"/>
<dbReference type="GO" id="GO:0016887">
    <property type="term" value="F:ATP hydrolysis activity"/>
    <property type="evidence" value="ECO:0007669"/>
    <property type="project" value="TreeGrafter"/>
</dbReference>
<keyword evidence="3" id="KW-0378">Hydrolase</keyword>
<proteinExistence type="inferred from homology"/>
<evidence type="ECO:0000256" key="9">
    <source>
        <dbReference type="ARBA" id="ARBA00093467"/>
    </source>
</evidence>
<dbReference type="GO" id="GO:0006281">
    <property type="term" value="P:DNA repair"/>
    <property type="evidence" value="ECO:0007669"/>
    <property type="project" value="UniProtKB-KW"/>
</dbReference>
<dbReference type="EMBL" id="NWBU01000009">
    <property type="protein sequence ID" value="PTQ10958.1"/>
    <property type="molecule type" value="Genomic_DNA"/>
</dbReference>
<keyword evidence="6" id="KW-0238">DNA-binding</keyword>
<dbReference type="Pfam" id="PF00271">
    <property type="entry name" value="Helicase_C"/>
    <property type="match status" value="1"/>
</dbReference>
<dbReference type="PANTHER" id="PTHR47962">
    <property type="entry name" value="ATP-DEPENDENT HELICASE LHR-RELATED-RELATED"/>
    <property type="match status" value="1"/>
</dbReference>
<gene>
    <name evidence="12" type="ORF">CLG96_11340</name>
</gene>
<evidence type="ECO:0000259" key="10">
    <source>
        <dbReference type="PROSITE" id="PS51192"/>
    </source>
</evidence>
<evidence type="ECO:0000256" key="1">
    <source>
        <dbReference type="ARBA" id="ARBA00022741"/>
    </source>
</evidence>
<dbReference type="Pfam" id="PF08494">
    <property type="entry name" value="DEAD_assoc"/>
    <property type="match status" value="1"/>
</dbReference>
<organism evidence="12 13">
    <name type="scientific">Sphingomonas oleivorans</name>
    <dbReference type="NCBI Taxonomy" id="1735121"/>
    <lineage>
        <taxon>Bacteria</taxon>
        <taxon>Pseudomonadati</taxon>
        <taxon>Pseudomonadota</taxon>
        <taxon>Alphaproteobacteria</taxon>
        <taxon>Sphingomonadales</taxon>
        <taxon>Sphingomonadaceae</taxon>
        <taxon>Sphingomonas</taxon>
    </lineage>
</organism>
<evidence type="ECO:0000256" key="8">
    <source>
        <dbReference type="ARBA" id="ARBA00023235"/>
    </source>
</evidence>
<dbReference type="NCBIfam" id="TIGR04121">
    <property type="entry name" value="DEXH_lig_assoc"/>
    <property type="match status" value="1"/>
</dbReference>
<sequence>MTASTARRRIAADLPPAIAGWFAARGWAPRRHQLEMLEAARAGRHALLVAPTGAGKTMAGFLPSLVDLVEHPVTTLHTLYVSPLKALAVDVRRNLINPIHEMGLDIRVETRTGDTPSDRKARQRARPPHMLLTTPESLSLLLSYPDAAGLFADLKAIVIDEVHAFATGKRGDLLSLCLARLQRLAPGMRRVALSATVADPDGYRAWLAPHGDIDATALVTGDPGAEADISILLPEDSVPWSGHSGRYAAKQVMAQIERHRTTIVFSNTRSLAELIFQDLWAVNDRGLPIGIHHGSLSPEARRKVEQAMADGRLRALVATSSLDLGVDWGDVDLVIQMGAPKGSSRLLQRIGRANHRLDEPSQALLVPGNRFEYLEARAALDAVEAGELDRDIFRAGTLDVLAQHVMACACARPFREEEMLEEVRSALPYSALDAETFGAVLGFIESGGYALRAYDRFKRLTRQADGTWRVSHLRFVQQHRLNAGIIVEATMLNVRFRNGRTLGKVEEGFAATLAKGDTFFFAGLTLEVDKVEVEDLIVRATARPARIPTYGGARMPISTGLARRVREYLHEPGQWARFPDDVREWLEMQARRSVLPDPGQLLIETFPREGRHYMVCYSFEGWNAHQSMGMLLTRRMETAGLQPLGFVASDYALATYSLKPVVDPAALFSPDILEHEFVDWVQQSALLKRAFREVAVIGGLVERQHPGKRKTGRQVSFSTDLIYDVLRRYEPDHLLLRAAWADARARMTDVGRLASLLERAAGTMLHVDLDRVSPLAVPVLVLIGRERVAQGQADDALLIEAEALAAEAMRGE</sequence>
<dbReference type="PROSITE" id="PS51194">
    <property type="entry name" value="HELICASE_CTER"/>
    <property type="match status" value="1"/>
</dbReference>
<dbReference type="InterPro" id="IPR011545">
    <property type="entry name" value="DEAD/DEAH_box_helicase_dom"/>
</dbReference>
<feature type="domain" description="Helicase C-terminal" evidence="11">
    <location>
        <begin position="248"/>
        <end position="391"/>
    </location>
</feature>
<keyword evidence="8" id="KW-0413">Isomerase</keyword>
<dbReference type="InterPro" id="IPR001650">
    <property type="entry name" value="Helicase_C-like"/>
</dbReference>
<evidence type="ECO:0000313" key="13">
    <source>
        <dbReference type="Proteomes" id="UP000244162"/>
    </source>
</evidence>
<dbReference type="GO" id="GO:0005524">
    <property type="term" value="F:ATP binding"/>
    <property type="evidence" value="ECO:0007669"/>
    <property type="project" value="UniProtKB-KW"/>
</dbReference>
<dbReference type="SUPFAM" id="SSF52540">
    <property type="entry name" value="P-loop containing nucleoside triphosphate hydrolases"/>
    <property type="match status" value="1"/>
</dbReference>
<dbReference type="GO" id="GO:0016874">
    <property type="term" value="F:ligase activity"/>
    <property type="evidence" value="ECO:0007669"/>
    <property type="project" value="UniProtKB-KW"/>
</dbReference>
<dbReference type="InterPro" id="IPR017170">
    <property type="entry name" value="Lhr-like"/>
</dbReference>
<keyword evidence="4" id="KW-0347">Helicase</keyword>
<evidence type="ECO:0000256" key="5">
    <source>
        <dbReference type="ARBA" id="ARBA00022840"/>
    </source>
</evidence>
<dbReference type="GO" id="GO:0004386">
    <property type="term" value="F:helicase activity"/>
    <property type="evidence" value="ECO:0007669"/>
    <property type="project" value="UniProtKB-KW"/>
</dbReference>
<keyword evidence="1" id="KW-0547">Nucleotide-binding</keyword>
<comment type="similarity">
    <text evidence="9">Belongs to the Lhr helicase family. Lhr-Core subfamily.</text>
</comment>
<dbReference type="InterPro" id="IPR014001">
    <property type="entry name" value="Helicase_ATP-bd"/>
</dbReference>
<protein>
    <submittedName>
        <fullName evidence="12">DNA ligase-associated DEXH box helicase</fullName>
    </submittedName>
</protein>